<accession>A0A917VC89</accession>
<dbReference type="RefSeq" id="WP_188830533.1">
    <property type="nucleotide sequence ID" value="NZ_BMMW01000004.1"/>
</dbReference>
<dbReference type="AlphaFoldDB" id="A0A917VC89"/>
<name>A0A917VC89_9NOCA</name>
<dbReference type="EMBL" id="BMMW01000004">
    <property type="protein sequence ID" value="GGK63484.1"/>
    <property type="molecule type" value="Genomic_DNA"/>
</dbReference>
<evidence type="ECO:0000256" key="1">
    <source>
        <dbReference type="SAM" id="MobiDB-lite"/>
    </source>
</evidence>
<keyword evidence="3" id="KW-1185">Reference proteome</keyword>
<sequence>MPDPLISPDRKTPESVIMTARYLEAVLEQAHTAANATSYIDIDEHGALVRINPDDDSAEAVARADNALTHYLREHRGELGADPRWRTHYADFDRADAPSAQLDAGARRDSLPEDRTRHRGDHESTTRRHARHVEQLIADSARGGDAHAVACGSFAFRTAPVTAAGAPAALARRSR</sequence>
<dbReference type="Proteomes" id="UP000612956">
    <property type="component" value="Unassembled WGS sequence"/>
</dbReference>
<proteinExistence type="predicted"/>
<reference evidence="2" key="1">
    <citation type="journal article" date="2014" name="Int. J. Syst. Evol. Microbiol.">
        <title>Complete genome sequence of Corynebacterium casei LMG S-19264T (=DSM 44701T), isolated from a smear-ripened cheese.</title>
        <authorList>
            <consortium name="US DOE Joint Genome Institute (JGI-PGF)"/>
            <person name="Walter F."/>
            <person name="Albersmeier A."/>
            <person name="Kalinowski J."/>
            <person name="Ruckert C."/>
        </authorList>
    </citation>
    <scope>NUCLEOTIDE SEQUENCE</scope>
    <source>
        <strain evidence="2">CGMCC 4.7278</strain>
    </source>
</reference>
<feature type="region of interest" description="Disordered" evidence="1">
    <location>
        <begin position="96"/>
        <end position="129"/>
    </location>
</feature>
<gene>
    <name evidence="2" type="ORF">GCM10011591_39670</name>
</gene>
<evidence type="ECO:0000313" key="3">
    <source>
        <dbReference type="Proteomes" id="UP000612956"/>
    </source>
</evidence>
<protein>
    <submittedName>
        <fullName evidence="2">Uncharacterized protein</fullName>
    </submittedName>
</protein>
<feature type="compositionally biased region" description="Basic and acidic residues" evidence="1">
    <location>
        <begin position="105"/>
        <end position="126"/>
    </location>
</feature>
<organism evidence="2 3">
    <name type="scientific">Nocardia camponoti</name>
    <dbReference type="NCBI Taxonomy" id="1616106"/>
    <lineage>
        <taxon>Bacteria</taxon>
        <taxon>Bacillati</taxon>
        <taxon>Actinomycetota</taxon>
        <taxon>Actinomycetes</taxon>
        <taxon>Mycobacteriales</taxon>
        <taxon>Nocardiaceae</taxon>
        <taxon>Nocardia</taxon>
    </lineage>
</organism>
<comment type="caution">
    <text evidence="2">The sequence shown here is derived from an EMBL/GenBank/DDBJ whole genome shotgun (WGS) entry which is preliminary data.</text>
</comment>
<evidence type="ECO:0000313" key="2">
    <source>
        <dbReference type="EMBL" id="GGK63484.1"/>
    </source>
</evidence>
<reference evidence="2" key="2">
    <citation type="submission" date="2020-09" db="EMBL/GenBank/DDBJ databases">
        <authorList>
            <person name="Sun Q."/>
            <person name="Zhou Y."/>
        </authorList>
    </citation>
    <scope>NUCLEOTIDE SEQUENCE</scope>
    <source>
        <strain evidence="2">CGMCC 4.7278</strain>
    </source>
</reference>